<keyword evidence="11" id="KW-1185">Reference proteome</keyword>
<proteinExistence type="inferred from homology"/>
<keyword evidence="3 6" id="KW-0285">Flavoprotein</keyword>
<dbReference type="SUPFAM" id="SSF47203">
    <property type="entry name" value="Acyl-CoA dehydrogenase C-terminal domain-like"/>
    <property type="match status" value="1"/>
</dbReference>
<dbReference type="InterPro" id="IPR009100">
    <property type="entry name" value="AcylCoA_DH/oxidase_NM_dom_sf"/>
</dbReference>
<dbReference type="PANTHER" id="PTHR43884:SF12">
    <property type="entry name" value="ISOVALERYL-COA DEHYDROGENASE, MITOCHONDRIAL-RELATED"/>
    <property type="match status" value="1"/>
</dbReference>
<dbReference type="GO" id="GO:0003995">
    <property type="term" value="F:acyl-CoA dehydrogenase activity"/>
    <property type="evidence" value="ECO:0007669"/>
    <property type="project" value="InterPro"/>
</dbReference>
<dbReference type="GO" id="GO:0050660">
    <property type="term" value="F:flavin adenine dinucleotide binding"/>
    <property type="evidence" value="ECO:0007669"/>
    <property type="project" value="InterPro"/>
</dbReference>
<evidence type="ECO:0000256" key="6">
    <source>
        <dbReference type="RuleBase" id="RU362125"/>
    </source>
</evidence>
<dbReference type="Pfam" id="PF02770">
    <property type="entry name" value="Acyl-CoA_dh_M"/>
    <property type="match status" value="1"/>
</dbReference>
<evidence type="ECO:0000259" key="7">
    <source>
        <dbReference type="Pfam" id="PF00441"/>
    </source>
</evidence>
<dbReference type="PANTHER" id="PTHR43884">
    <property type="entry name" value="ACYL-COA DEHYDROGENASE"/>
    <property type="match status" value="1"/>
</dbReference>
<dbReference type="Pfam" id="PF02771">
    <property type="entry name" value="Acyl-CoA_dh_N"/>
    <property type="match status" value="1"/>
</dbReference>
<dbReference type="FunFam" id="2.40.110.10:FF:000002">
    <property type="entry name" value="Acyl-CoA dehydrogenase fadE12"/>
    <property type="match status" value="1"/>
</dbReference>
<dbReference type="KEGG" id="lpil:LIP_0806"/>
<evidence type="ECO:0000259" key="8">
    <source>
        <dbReference type="Pfam" id="PF02770"/>
    </source>
</evidence>
<evidence type="ECO:0000256" key="1">
    <source>
        <dbReference type="ARBA" id="ARBA00001974"/>
    </source>
</evidence>
<comment type="cofactor">
    <cofactor evidence="1 6">
        <name>FAD</name>
        <dbReference type="ChEBI" id="CHEBI:57692"/>
    </cofactor>
</comment>
<dbReference type="Gene3D" id="2.40.110.10">
    <property type="entry name" value="Butyryl-CoA Dehydrogenase, subunit A, domain 2"/>
    <property type="match status" value="1"/>
</dbReference>
<feature type="domain" description="Acyl-CoA dehydrogenase/oxidase N-terminal" evidence="9">
    <location>
        <begin position="6"/>
        <end position="117"/>
    </location>
</feature>
<dbReference type="SUPFAM" id="SSF56645">
    <property type="entry name" value="Acyl-CoA dehydrogenase NM domain-like"/>
    <property type="match status" value="1"/>
</dbReference>
<reference evidence="11" key="1">
    <citation type="submission" date="2015-07" db="EMBL/GenBank/DDBJ databases">
        <title>Complete genome sequence and phylogenetic analysis of Limnochorda pilosa.</title>
        <authorList>
            <person name="Watanabe M."/>
            <person name="Kojima H."/>
            <person name="Fukui M."/>
        </authorList>
    </citation>
    <scope>NUCLEOTIDE SEQUENCE [LARGE SCALE GENOMIC DNA]</scope>
    <source>
        <strain evidence="11">HC45</strain>
    </source>
</reference>
<dbReference type="InterPro" id="IPR009075">
    <property type="entry name" value="AcylCo_DH/oxidase_C"/>
</dbReference>
<dbReference type="RefSeq" id="WP_068134565.1">
    <property type="nucleotide sequence ID" value="NZ_AP014924.1"/>
</dbReference>
<dbReference type="FunFam" id="1.10.540.10:FF:000002">
    <property type="entry name" value="Acyl-CoA dehydrogenase FadE19"/>
    <property type="match status" value="1"/>
</dbReference>
<sequence>MNFELSEDQRAIQQMVREFAQGELMPRVRDLDREERFDPWVLKRMGELGILGLCLPRKYQGGGMDYLSLGLACEELEYVDSAFREILSVHTALVGLTLMQWATLEQKERFLVPMATGAKIAAFGLTEPGAGSDVAALESRYRREGDAFLLSGDKLWISLADVADLFLVFARRSPGRDPREISAFLVERGRPGLETETLHHKLGVRAGNTGGIHMREVRVPAENLLGQEGEGFKIAMSALDNGRLTVAAGATGMARACLEASVRYAKERETFGRPIAEHQLVQQMIARMVEGYESSRLLYAWAASLKNQGKRCTRETSLAKLHACDAGFQAAADAVEIHGAYGFSDEFPVSRHLRNAKGEMIYEGTREIHLLMQAGYALGSREDRPLRCSLPPWPFPEDVEAGLA</sequence>
<dbReference type="EMBL" id="AP014924">
    <property type="protein sequence ID" value="BAS26663.1"/>
    <property type="molecule type" value="Genomic_DNA"/>
</dbReference>
<reference evidence="11" key="2">
    <citation type="journal article" date="2016" name="Int. J. Syst. Evol. Microbiol.">
        <title>Complete genome sequence and cell structure of Limnochorda pilosa, a Gram-negative spore-former within the phylum Firmicutes.</title>
        <authorList>
            <person name="Watanabe M."/>
            <person name="Kojima H."/>
            <person name="Fukui M."/>
        </authorList>
    </citation>
    <scope>NUCLEOTIDE SEQUENCE [LARGE SCALE GENOMIC DNA]</scope>
    <source>
        <strain evidence="11">HC45</strain>
    </source>
</reference>
<evidence type="ECO:0000313" key="11">
    <source>
        <dbReference type="Proteomes" id="UP000065807"/>
    </source>
</evidence>
<dbReference type="STRING" id="1555112.LIP_0806"/>
<gene>
    <name evidence="10" type="ORF">LIP_0806</name>
</gene>
<dbReference type="InterPro" id="IPR036250">
    <property type="entry name" value="AcylCo_DH-like_C"/>
</dbReference>
<dbReference type="PROSITE" id="PS00072">
    <property type="entry name" value="ACYL_COA_DH_1"/>
    <property type="match status" value="1"/>
</dbReference>
<dbReference type="InterPro" id="IPR046373">
    <property type="entry name" value="Acyl-CoA_Oxase/DH_mid-dom_sf"/>
</dbReference>
<feature type="domain" description="Acyl-CoA oxidase/dehydrogenase middle" evidence="8">
    <location>
        <begin position="122"/>
        <end position="217"/>
    </location>
</feature>
<dbReference type="InterPro" id="IPR006089">
    <property type="entry name" value="Acyl-CoA_DH_CS"/>
</dbReference>
<dbReference type="InterPro" id="IPR013786">
    <property type="entry name" value="AcylCoA_DH/ox_N"/>
</dbReference>
<dbReference type="InterPro" id="IPR037069">
    <property type="entry name" value="AcylCoA_DH/ox_N_sf"/>
</dbReference>
<feature type="domain" description="Acyl-CoA dehydrogenase/oxidase C-terminal" evidence="7">
    <location>
        <begin position="229"/>
        <end position="372"/>
    </location>
</feature>
<dbReference type="Gene3D" id="1.20.140.10">
    <property type="entry name" value="Butyryl-CoA Dehydrogenase, subunit A, domain 3"/>
    <property type="match status" value="1"/>
</dbReference>
<evidence type="ECO:0000259" key="9">
    <source>
        <dbReference type="Pfam" id="PF02771"/>
    </source>
</evidence>
<evidence type="ECO:0000256" key="3">
    <source>
        <dbReference type="ARBA" id="ARBA00022630"/>
    </source>
</evidence>
<name>A0A0K2SHU0_LIMPI</name>
<evidence type="ECO:0000256" key="5">
    <source>
        <dbReference type="ARBA" id="ARBA00023002"/>
    </source>
</evidence>
<dbReference type="Gene3D" id="1.10.540.10">
    <property type="entry name" value="Acyl-CoA dehydrogenase/oxidase, N-terminal domain"/>
    <property type="match status" value="1"/>
</dbReference>
<keyword evidence="4 6" id="KW-0274">FAD</keyword>
<dbReference type="Pfam" id="PF00441">
    <property type="entry name" value="Acyl-CoA_dh_1"/>
    <property type="match status" value="1"/>
</dbReference>
<organism evidence="10 11">
    <name type="scientific">Limnochorda pilosa</name>
    <dbReference type="NCBI Taxonomy" id="1555112"/>
    <lineage>
        <taxon>Bacteria</taxon>
        <taxon>Bacillati</taxon>
        <taxon>Bacillota</taxon>
        <taxon>Limnochordia</taxon>
        <taxon>Limnochordales</taxon>
        <taxon>Limnochordaceae</taxon>
        <taxon>Limnochorda</taxon>
    </lineage>
</organism>
<evidence type="ECO:0000256" key="4">
    <source>
        <dbReference type="ARBA" id="ARBA00022827"/>
    </source>
</evidence>
<dbReference type="FunFam" id="1.20.140.10:FF:000011">
    <property type="entry name" value="Medium-chain specific acyl-CoA dehydrogenase, mitochondrial"/>
    <property type="match status" value="1"/>
</dbReference>
<keyword evidence="5 6" id="KW-0560">Oxidoreductase</keyword>
<dbReference type="InterPro" id="IPR006091">
    <property type="entry name" value="Acyl-CoA_Oxase/DH_mid-dom"/>
</dbReference>
<evidence type="ECO:0000256" key="2">
    <source>
        <dbReference type="ARBA" id="ARBA00009347"/>
    </source>
</evidence>
<dbReference type="OrthoDB" id="2985879at2"/>
<comment type="similarity">
    <text evidence="2 6">Belongs to the acyl-CoA dehydrogenase family.</text>
</comment>
<dbReference type="AlphaFoldDB" id="A0A0K2SHU0"/>
<dbReference type="Proteomes" id="UP000065807">
    <property type="component" value="Chromosome"/>
</dbReference>
<accession>A0A0K2SHU0</accession>
<protein>
    <submittedName>
        <fullName evidence="10">Butyryl-CoA dehydrogenase</fullName>
    </submittedName>
</protein>
<dbReference type="PATRIC" id="fig|1555112.3.peg.837"/>
<evidence type="ECO:0000313" key="10">
    <source>
        <dbReference type="EMBL" id="BAS26663.1"/>
    </source>
</evidence>